<gene>
    <name evidence="1" type="ORF">GCM10007100_40010</name>
</gene>
<evidence type="ECO:0000313" key="1">
    <source>
        <dbReference type="EMBL" id="GHC67877.1"/>
    </source>
</evidence>
<keyword evidence="2" id="KW-1185">Reference proteome</keyword>
<dbReference type="EMBL" id="BMXI01000029">
    <property type="protein sequence ID" value="GHC67877.1"/>
    <property type="molecule type" value="Genomic_DNA"/>
</dbReference>
<dbReference type="RefSeq" id="WP_189574551.1">
    <property type="nucleotide sequence ID" value="NZ_BMXI01000029.1"/>
</dbReference>
<comment type="caution">
    <text evidence="1">The sequence shown here is derived from an EMBL/GenBank/DDBJ whole genome shotgun (WGS) entry which is preliminary data.</text>
</comment>
<dbReference type="AlphaFoldDB" id="A0A918U2M9"/>
<accession>A0A918U2M9</accession>
<evidence type="ECO:0000313" key="2">
    <source>
        <dbReference type="Proteomes" id="UP000644507"/>
    </source>
</evidence>
<sequence>MIRLFALIGTLVVLNGCKSGGAYSFQHFRYPENSELPSEILMNISVGFSGPVAEVSEKTVRVFVFEPNNSKSPLLDDNFIYVAGDFEISAHWRTENNLEVILADEGREKHLLLEYKRPNSISKYSRTKKQERDTESKL</sequence>
<name>A0A918U2M9_9BACT</name>
<proteinExistence type="predicted"/>
<protein>
    <submittedName>
        <fullName evidence="1">Uncharacterized protein</fullName>
    </submittedName>
</protein>
<reference evidence="1" key="2">
    <citation type="submission" date="2020-09" db="EMBL/GenBank/DDBJ databases">
        <authorList>
            <person name="Sun Q."/>
            <person name="Kim S."/>
        </authorList>
    </citation>
    <scope>NUCLEOTIDE SEQUENCE</scope>
    <source>
        <strain evidence="1">KCTC 12988</strain>
    </source>
</reference>
<organism evidence="1 2">
    <name type="scientific">Roseibacillus persicicus</name>
    <dbReference type="NCBI Taxonomy" id="454148"/>
    <lineage>
        <taxon>Bacteria</taxon>
        <taxon>Pseudomonadati</taxon>
        <taxon>Verrucomicrobiota</taxon>
        <taxon>Verrucomicrobiia</taxon>
        <taxon>Verrucomicrobiales</taxon>
        <taxon>Verrucomicrobiaceae</taxon>
        <taxon>Roseibacillus</taxon>
    </lineage>
</organism>
<dbReference type="Proteomes" id="UP000644507">
    <property type="component" value="Unassembled WGS sequence"/>
</dbReference>
<reference evidence="1" key="1">
    <citation type="journal article" date="2014" name="Int. J. Syst. Evol. Microbiol.">
        <title>Complete genome sequence of Corynebacterium casei LMG S-19264T (=DSM 44701T), isolated from a smear-ripened cheese.</title>
        <authorList>
            <consortium name="US DOE Joint Genome Institute (JGI-PGF)"/>
            <person name="Walter F."/>
            <person name="Albersmeier A."/>
            <person name="Kalinowski J."/>
            <person name="Ruckert C."/>
        </authorList>
    </citation>
    <scope>NUCLEOTIDE SEQUENCE</scope>
    <source>
        <strain evidence="1">KCTC 12988</strain>
    </source>
</reference>